<gene>
    <name evidence="3" type="ORF">DMP12_06975</name>
</gene>
<name>A0A423UKY8_9ACTN</name>
<evidence type="ECO:0000313" key="3">
    <source>
        <dbReference type="EMBL" id="ROT90274.1"/>
    </source>
</evidence>
<feature type="chain" id="PRO_5039610126" evidence="2">
    <location>
        <begin position="25"/>
        <end position="275"/>
    </location>
</feature>
<sequence length="275" mass="28580">MPNQRRPTTIARCAAIALACAAIAGCAAPAQRPVDEGVPFAADAFGKEARDQEPDAGEGLPASGDACDGGPAAAPSSNSAPVCSAYDLEAILLLNPAWIPATLERLGFEYEMGAPTGAWESISAETPCSPAGSRTRLFFAVEGGETSPELMLEGRRPQAVGMGIMAPLAGEDEAEAVCASLLEAAGLGDELSRTVEESHRFDWRTVTRIGSCPAGSAGVLWRMSVSSQQLQGESAAYGFTSYTLTVYTREGVLASQNQSLLEAIGIFDKMDTSPS</sequence>
<dbReference type="AlphaFoldDB" id="A0A423UKY8"/>
<feature type="region of interest" description="Disordered" evidence="1">
    <location>
        <begin position="48"/>
        <end position="73"/>
    </location>
</feature>
<dbReference type="PROSITE" id="PS51257">
    <property type="entry name" value="PROKAR_LIPOPROTEIN"/>
    <property type="match status" value="1"/>
</dbReference>
<evidence type="ECO:0000256" key="1">
    <source>
        <dbReference type="SAM" id="MobiDB-lite"/>
    </source>
</evidence>
<evidence type="ECO:0000313" key="4">
    <source>
        <dbReference type="Proteomes" id="UP000285258"/>
    </source>
</evidence>
<comment type="caution">
    <text evidence="3">The sequence shown here is derived from an EMBL/GenBank/DDBJ whole genome shotgun (WGS) entry which is preliminary data.</text>
</comment>
<feature type="signal peptide" evidence="2">
    <location>
        <begin position="1"/>
        <end position="24"/>
    </location>
</feature>
<accession>A0A423UKY8</accession>
<feature type="compositionally biased region" description="Low complexity" evidence="1">
    <location>
        <begin position="61"/>
        <end position="73"/>
    </location>
</feature>
<proteinExistence type="predicted"/>
<protein>
    <submittedName>
        <fullName evidence="3">Uncharacterized protein</fullName>
    </submittedName>
</protein>
<reference evidence="4" key="1">
    <citation type="submission" date="2018-05" db="EMBL/GenBank/DDBJ databases">
        <title>Genome Sequencing of selected type strains of the family Eggerthellaceae.</title>
        <authorList>
            <person name="Danylec N."/>
            <person name="Stoll D.A."/>
            <person name="Doetsch A."/>
            <person name="Huch M."/>
        </authorList>
    </citation>
    <scope>NUCLEOTIDE SEQUENCE [LARGE SCALE GENOMIC DNA]</scope>
    <source>
        <strain evidence="4">DSM 27213</strain>
    </source>
</reference>
<evidence type="ECO:0000256" key="2">
    <source>
        <dbReference type="SAM" id="SignalP"/>
    </source>
</evidence>
<dbReference type="EMBL" id="QIBW01000006">
    <property type="protein sequence ID" value="ROT90274.1"/>
    <property type="molecule type" value="Genomic_DNA"/>
</dbReference>
<dbReference type="Proteomes" id="UP000285258">
    <property type="component" value="Unassembled WGS sequence"/>
</dbReference>
<dbReference type="RefSeq" id="WP_096227145.1">
    <property type="nucleotide sequence ID" value="NZ_CP168029.1"/>
</dbReference>
<organism evidence="3 4">
    <name type="scientific">Gordonibacter urolithinfaciens</name>
    <dbReference type="NCBI Taxonomy" id="1335613"/>
    <lineage>
        <taxon>Bacteria</taxon>
        <taxon>Bacillati</taxon>
        <taxon>Actinomycetota</taxon>
        <taxon>Coriobacteriia</taxon>
        <taxon>Eggerthellales</taxon>
        <taxon>Eggerthellaceae</taxon>
        <taxon>Gordonibacter</taxon>
    </lineage>
</organism>
<keyword evidence="2" id="KW-0732">Signal</keyword>